<dbReference type="EMBL" id="JBAMIC010000011">
    <property type="protein sequence ID" value="KAK7100538.1"/>
    <property type="molecule type" value="Genomic_DNA"/>
</dbReference>
<evidence type="ECO:0000256" key="2">
    <source>
        <dbReference type="ARBA" id="ARBA00000419"/>
    </source>
</evidence>
<comment type="function">
    <text evidence="3">Alpha-L-fucosidase is responsible for hydrolyzing the alpha-1,6-linked fucose joined to the reducing-end N-acetylglucosamine of the carbohydrate moieties of glycoproteins.</text>
</comment>
<evidence type="ECO:0000256" key="8">
    <source>
        <dbReference type="ARBA" id="ARBA00023180"/>
    </source>
</evidence>
<evidence type="ECO:0000256" key="10">
    <source>
        <dbReference type="SAM" id="SignalP"/>
    </source>
</evidence>
<feature type="chain" id="PRO_5043013470" description="alpha-L-fucosidase" evidence="10">
    <location>
        <begin position="33"/>
        <end position="492"/>
    </location>
</feature>
<dbReference type="PRINTS" id="PR00741">
    <property type="entry name" value="GLHYDRLASE29"/>
</dbReference>
<dbReference type="SMART" id="SM00812">
    <property type="entry name" value="Alpha_L_fucos"/>
    <property type="match status" value="1"/>
</dbReference>
<dbReference type="Gene3D" id="2.60.40.1180">
    <property type="entry name" value="Golgi alpha-mannosidase II"/>
    <property type="match status" value="1"/>
</dbReference>
<accession>A0AAN9B796</accession>
<dbReference type="SUPFAM" id="SSF51445">
    <property type="entry name" value="(Trans)glycosidases"/>
    <property type="match status" value="1"/>
</dbReference>
<evidence type="ECO:0000259" key="11">
    <source>
        <dbReference type="Pfam" id="PF01120"/>
    </source>
</evidence>
<reference evidence="13 14" key="1">
    <citation type="submission" date="2024-02" db="EMBL/GenBank/DDBJ databases">
        <title>Chromosome-scale genome assembly of the rough periwinkle Littorina saxatilis.</title>
        <authorList>
            <person name="De Jode A."/>
            <person name="Faria R."/>
            <person name="Formenti G."/>
            <person name="Sims Y."/>
            <person name="Smith T.P."/>
            <person name="Tracey A."/>
            <person name="Wood J.M.D."/>
            <person name="Zagrodzka Z.B."/>
            <person name="Johannesson K."/>
            <person name="Butlin R.K."/>
            <person name="Leder E.H."/>
        </authorList>
    </citation>
    <scope>NUCLEOTIDE SEQUENCE [LARGE SCALE GENOMIC DNA]</scope>
    <source>
        <strain evidence="13">Snail1</strain>
        <tissue evidence="13">Muscle</tissue>
    </source>
</reference>
<gene>
    <name evidence="13" type="ORF">V1264_023471</name>
</gene>
<dbReference type="InterPro" id="IPR013780">
    <property type="entry name" value="Glyco_hydro_b"/>
</dbReference>
<keyword evidence="7" id="KW-0378">Hydrolase</keyword>
<dbReference type="InterPro" id="IPR017853">
    <property type="entry name" value="GH"/>
</dbReference>
<dbReference type="AlphaFoldDB" id="A0AAN9B796"/>
<evidence type="ECO:0000256" key="5">
    <source>
        <dbReference type="ARBA" id="ARBA00012662"/>
    </source>
</evidence>
<dbReference type="PANTHER" id="PTHR10030">
    <property type="entry name" value="ALPHA-L-FUCOSIDASE"/>
    <property type="match status" value="1"/>
</dbReference>
<comment type="catalytic activity">
    <reaction evidence="1">
        <text>a neolactoside IV(2)-alpha-Fuc-nLc4Cer(d18:1(4E)) + H2O = a neolactoside nLc4Cer(d18:1(4E)) + L-fucose</text>
        <dbReference type="Rhea" id="RHEA:48224"/>
        <dbReference type="ChEBI" id="CHEBI:2181"/>
        <dbReference type="ChEBI" id="CHEBI:15377"/>
        <dbReference type="ChEBI" id="CHEBI:17006"/>
        <dbReference type="ChEBI" id="CHEBI:28691"/>
    </reaction>
    <physiologicalReaction direction="left-to-right" evidence="1">
        <dbReference type="Rhea" id="RHEA:48225"/>
    </physiologicalReaction>
</comment>
<dbReference type="InterPro" id="IPR031919">
    <property type="entry name" value="Fucosidase_C"/>
</dbReference>
<feature type="domain" description="Alpha-L-fucosidase C-terminal" evidence="12">
    <location>
        <begin position="376"/>
        <end position="469"/>
    </location>
</feature>
<dbReference type="EC" id="3.2.1.51" evidence="5"/>
<comment type="similarity">
    <text evidence="4">Belongs to the glycosyl hydrolase 29 family.</text>
</comment>
<keyword evidence="6 10" id="KW-0732">Signal</keyword>
<dbReference type="InterPro" id="IPR000933">
    <property type="entry name" value="Glyco_hydro_29"/>
</dbReference>
<dbReference type="Pfam" id="PF16757">
    <property type="entry name" value="Fucosidase_C"/>
    <property type="match status" value="1"/>
</dbReference>
<protein>
    <recommendedName>
        <fullName evidence="5">alpha-L-fucosidase</fullName>
        <ecNumber evidence="5">3.2.1.51</ecNumber>
    </recommendedName>
</protein>
<evidence type="ECO:0000256" key="7">
    <source>
        <dbReference type="ARBA" id="ARBA00022801"/>
    </source>
</evidence>
<evidence type="ECO:0000256" key="4">
    <source>
        <dbReference type="ARBA" id="ARBA00007951"/>
    </source>
</evidence>
<evidence type="ECO:0000313" key="14">
    <source>
        <dbReference type="Proteomes" id="UP001374579"/>
    </source>
</evidence>
<dbReference type="InterPro" id="IPR057739">
    <property type="entry name" value="Glyco_hydro_29_N"/>
</dbReference>
<keyword evidence="8" id="KW-0325">Glycoprotein</keyword>
<dbReference type="GO" id="GO:0016139">
    <property type="term" value="P:glycoside catabolic process"/>
    <property type="evidence" value="ECO:0007669"/>
    <property type="project" value="TreeGrafter"/>
</dbReference>
<sequence length="492" mass="55981">MGFATSIPTPSSPAGLLLTLLCAGSFIQVVHVQYTPDWKSLDSRPLPGWYDQGKIGIFIHLGVFSVPSFGNEWFVQFWKVNKIPSYVEFMKKNYPPDFNYGDFAADLKMEFFDPYSWAKIFNASGAKYIVFVSKHAEGYTNWPSKTSFNWNSMDVGAKRDIVGELEEAVRSTTSLKFGMYHCLYEWINPLYLQDKANNFTTQEFPKTKTLPALYEMVKRYRPDIVWSDGDWEAPDDYWMSKEFLAWLYNESPVKDTVMTNDRWGIGSNCTHGGVWDCGDRFNPGYLIPHKWEQCMTLDKTSWGFRRNAPLADYLSIEELLLVLARTISCGGNLLVNVGPTKYGQIDPLMEERLRQMGQWLHVNGEAIYGSKVWTFQNDTLNPDVWYTSKSASNGINTTVYAIFLSWPRSSVLSLGGPRPSSQTKVTLVGYQGAAAFTFKNRSQGGIDVTLPNIPVSLMPGKWAWVLRLEGLANQKPVLPSKKELMKKMDKLR</sequence>
<comment type="catalytic activity">
    <reaction evidence="2">
        <text>a neolactoside IV(2)-alpha-Fuc-nLc4Cer(d18:0) + H2O = a neolactoside nLc4Cer(d18:0) + L-fucose</text>
        <dbReference type="Rhea" id="RHEA:49308"/>
        <dbReference type="ChEBI" id="CHEBI:2181"/>
        <dbReference type="ChEBI" id="CHEBI:15377"/>
        <dbReference type="ChEBI" id="CHEBI:91119"/>
        <dbReference type="ChEBI" id="CHEBI:91121"/>
    </reaction>
    <physiologicalReaction direction="left-to-right" evidence="2">
        <dbReference type="Rhea" id="RHEA:49309"/>
    </physiologicalReaction>
</comment>
<name>A0AAN9B796_9CAEN</name>
<dbReference type="GO" id="GO:0004560">
    <property type="term" value="F:alpha-L-fucosidase activity"/>
    <property type="evidence" value="ECO:0007669"/>
    <property type="project" value="UniProtKB-EC"/>
</dbReference>
<organism evidence="13 14">
    <name type="scientific">Littorina saxatilis</name>
    <dbReference type="NCBI Taxonomy" id="31220"/>
    <lineage>
        <taxon>Eukaryota</taxon>
        <taxon>Metazoa</taxon>
        <taxon>Spiralia</taxon>
        <taxon>Lophotrochozoa</taxon>
        <taxon>Mollusca</taxon>
        <taxon>Gastropoda</taxon>
        <taxon>Caenogastropoda</taxon>
        <taxon>Littorinimorpha</taxon>
        <taxon>Littorinoidea</taxon>
        <taxon>Littorinidae</taxon>
        <taxon>Littorina</taxon>
    </lineage>
</organism>
<proteinExistence type="inferred from homology"/>
<dbReference type="GO" id="GO:0005764">
    <property type="term" value="C:lysosome"/>
    <property type="evidence" value="ECO:0007669"/>
    <property type="project" value="TreeGrafter"/>
</dbReference>
<evidence type="ECO:0000259" key="12">
    <source>
        <dbReference type="Pfam" id="PF16757"/>
    </source>
</evidence>
<feature type="domain" description="Glycoside hydrolase family 29 N-terminal" evidence="11">
    <location>
        <begin position="31"/>
        <end position="365"/>
    </location>
</feature>
<dbReference type="FunFam" id="3.20.20.80:FF:000027">
    <property type="entry name" value="Alpha-L-fucosidase"/>
    <property type="match status" value="1"/>
</dbReference>
<dbReference type="Pfam" id="PF01120">
    <property type="entry name" value="Alpha_L_fucos"/>
    <property type="match status" value="1"/>
</dbReference>
<evidence type="ECO:0000256" key="1">
    <source>
        <dbReference type="ARBA" id="ARBA00000321"/>
    </source>
</evidence>
<evidence type="ECO:0000313" key="13">
    <source>
        <dbReference type="EMBL" id="KAK7100538.1"/>
    </source>
</evidence>
<comment type="caution">
    <text evidence="13">The sequence shown here is derived from an EMBL/GenBank/DDBJ whole genome shotgun (WGS) entry which is preliminary data.</text>
</comment>
<evidence type="ECO:0000256" key="3">
    <source>
        <dbReference type="ARBA" id="ARBA00004071"/>
    </source>
</evidence>
<evidence type="ECO:0000256" key="9">
    <source>
        <dbReference type="ARBA" id="ARBA00023295"/>
    </source>
</evidence>
<dbReference type="InterPro" id="IPR018526">
    <property type="entry name" value="Glyco_hydro_29_CS"/>
</dbReference>
<keyword evidence="14" id="KW-1185">Reference proteome</keyword>
<dbReference type="Proteomes" id="UP001374579">
    <property type="component" value="Unassembled WGS sequence"/>
</dbReference>
<dbReference type="PROSITE" id="PS00385">
    <property type="entry name" value="ALPHA_L_FUCOSIDASE"/>
    <property type="match status" value="1"/>
</dbReference>
<keyword evidence="9" id="KW-0326">Glycosidase</keyword>
<dbReference type="InterPro" id="IPR016286">
    <property type="entry name" value="FUC_metazoa-typ"/>
</dbReference>
<dbReference type="GO" id="GO:0006004">
    <property type="term" value="P:fucose metabolic process"/>
    <property type="evidence" value="ECO:0007669"/>
    <property type="project" value="InterPro"/>
</dbReference>
<feature type="signal peptide" evidence="10">
    <location>
        <begin position="1"/>
        <end position="32"/>
    </location>
</feature>
<dbReference type="Gene3D" id="3.20.20.80">
    <property type="entry name" value="Glycosidases"/>
    <property type="match status" value="1"/>
</dbReference>
<evidence type="ECO:0000256" key="6">
    <source>
        <dbReference type="ARBA" id="ARBA00022729"/>
    </source>
</evidence>
<dbReference type="PANTHER" id="PTHR10030:SF37">
    <property type="entry name" value="ALPHA-L-FUCOSIDASE-RELATED"/>
    <property type="match status" value="1"/>
</dbReference>